<organism evidence="1">
    <name type="scientific">Siphoviridae sp. ctrCN24</name>
    <dbReference type="NCBI Taxonomy" id="2827953"/>
    <lineage>
        <taxon>Viruses</taxon>
        <taxon>Duplodnaviria</taxon>
        <taxon>Heunggongvirae</taxon>
        <taxon>Uroviricota</taxon>
        <taxon>Caudoviricetes</taxon>
    </lineage>
</organism>
<evidence type="ECO:0000313" key="1">
    <source>
        <dbReference type="EMBL" id="DAF51464.1"/>
    </source>
</evidence>
<name>A0A8S5SKL2_9CAUD</name>
<sequence length="123" mass="14079">MNGEVIVRKNGMTVLSLYSESILAKFLMAYAMPDSFTDIDIEYVCNVKELMWQQNEELQKQKTKEYIVLGGLTAVDDRRTITDRILLVEEQIEDVMVAIHQIDLILLMGESMDENDTMEVGLS</sequence>
<accession>A0A8S5SKL2</accession>
<reference evidence="1" key="1">
    <citation type="journal article" date="2021" name="Proc. Natl. Acad. Sci. U.S.A.">
        <title>A Catalog of Tens of Thousands of Viruses from Human Metagenomes Reveals Hidden Associations with Chronic Diseases.</title>
        <authorList>
            <person name="Tisza M.J."/>
            <person name="Buck C.B."/>
        </authorList>
    </citation>
    <scope>NUCLEOTIDE SEQUENCE</scope>
    <source>
        <strain evidence="1">CtrCN24</strain>
    </source>
</reference>
<proteinExistence type="predicted"/>
<dbReference type="EMBL" id="BK032616">
    <property type="protein sequence ID" value="DAF51464.1"/>
    <property type="molecule type" value="Genomic_DNA"/>
</dbReference>
<protein>
    <submittedName>
        <fullName evidence="1">Uncharacterized protein</fullName>
    </submittedName>
</protein>